<dbReference type="Proteomes" id="UP001172708">
    <property type="component" value="Unassembled WGS sequence"/>
</dbReference>
<dbReference type="InterPro" id="IPR012467">
    <property type="entry name" value="DUF1684"/>
</dbReference>
<dbReference type="PANTHER" id="PTHR41913">
    <property type="entry name" value="DUF1684 DOMAIN-CONTAINING PROTEIN"/>
    <property type="match status" value="1"/>
</dbReference>
<dbReference type="PANTHER" id="PTHR41913:SF1">
    <property type="entry name" value="DUF1684 DOMAIN-CONTAINING PROTEIN"/>
    <property type="match status" value="1"/>
</dbReference>
<evidence type="ECO:0000313" key="2">
    <source>
        <dbReference type="Proteomes" id="UP001172708"/>
    </source>
</evidence>
<dbReference type="EMBL" id="JAUHQA010000001">
    <property type="protein sequence ID" value="MDN4481613.1"/>
    <property type="molecule type" value="Genomic_DNA"/>
</dbReference>
<dbReference type="RefSeq" id="WP_301143319.1">
    <property type="nucleotide sequence ID" value="NZ_JAUHQA010000001.1"/>
</dbReference>
<proteinExistence type="predicted"/>
<keyword evidence="2" id="KW-1185">Reference proteome</keyword>
<accession>A0ABT8GJK5</accession>
<sequence>MTYSWHVRDWRRQVFDLYAAVRAQDHPAAAHRLWTEGRDRLLATHPASPVPESDREGFRARIGAYDPEFRFVVPVEQAEPERREVPTPSDGVVPFERIGRVSLPGLGGLDVWWLDSYGGGLFLPLRDGGAGDTTYGGGRYVLDTVKGADLGGDSDALVVDLNFAFQPSCAYSSDWVCPLPGPGNRLEARVDVGELVP</sequence>
<comment type="caution">
    <text evidence="1">The sequence shown here is derived from an EMBL/GenBank/DDBJ whole genome shotgun (WGS) entry which is preliminary data.</text>
</comment>
<organism evidence="1 2">
    <name type="scientific">Demequina muriae</name>
    <dbReference type="NCBI Taxonomy" id="3051664"/>
    <lineage>
        <taxon>Bacteria</taxon>
        <taxon>Bacillati</taxon>
        <taxon>Actinomycetota</taxon>
        <taxon>Actinomycetes</taxon>
        <taxon>Micrococcales</taxon>
        <taxon>Demequinaceae</taxon>
        <taxon>Demequina</taxon>
    </lineage>
</organism>
<evidence type="ECO:0000313" key="1">
    <source>
        <dbReference type="EMBL" id="MDN4481613.1"/>
    </source>
</evidence>
<reference evidence="1" key="1">
    <citation type="submission" date="2023-06" db="EMBL/GenBank/DDBJ databases">
        <title>Egi l300058.</title>
        <authorList>
            <person name="Gao L."/>
            <person name="Fang B.-Z."/>
            <person name="Li W.-J."/>
        </authorList>
    </citation>
    <scope>NUCLEOTIDE SEQUENCE</scope>
    <source>
        <strain evidence="1">EGI L300058</strain>
    </source>
</reference>
<name>A0ABT8GJK5_9MICO</name>
<gene>
    <name evidence="1" type="ORF">QQX02_11825</name>
</gene>
<dbReference type="Pfam" id="PF07920">
    <property type="entry name" value="DUF1684"/>
    <property type="match status" value="1"/>
</dbReference>
<protein>
    <submittedName>
        <fullName evidence="1">DUF1684 domain-containing protein</fullName>
    </submittedName>
</protein>